<dbReference type="Proteomes" id="UP000280501">
    <property type="component" value="Unassembled WGS sequence"/>
</dbReference>
<organism evidence="1 2">
    <name type="scientific">Myceligenerans xiligouense</name>
    <dbReference type="NCBI Taxonomy" id="253184"/>
    <lineage>
        <taxon>Bacteria</taxon>
        <taxon>Bacillati</taxon>
        <taxon>Actinomycetota</taxon>
        <taxon>Actinomycetes</taxon>
        <taxon>Micrococcales</taxon>
        <taxon>Promicromonosporaceae</taxon>
        <taxon>Myceligenerans</taxon>
    </lineage>
</organism>
<dbReference type="EMBL" id="RKQZ01000001">
    <property type="protein sequence ID" value="RPF19895.1"/>
    <property type="molecule type" value="Genomic_DNA"/>
</dbReference>
<gene>
    <name evidence="1" type="ORF">EDD34_0464</name>
</gene>
<evidence type="ECO:0000313" key="1">
    <source>
        <dbReference type="EMBL" id="RPF19895.1"/>
    </source>
</evidence>
<name>A0A3N4ZGD5_9MICO</name>
<keyword evidence="2" id="KW-1185">Reference proteome</keyword>
<dbReference type="AlphaFoldDB" id="A0A3N4ZGD5"/>
<evidence type="ECO:0000313" key="2">
    <source>
        <dbReference type="Proteomes" id="UP000280501"/>
    </source>
</evidence>
<proteinExistence type="predicted"/>
<accession>A0A3N4ZGD5</accession>
<protein>
    <submittedName>
        <fullName evidence="1">Uncharacterized protein</fullName>
    </submittedName>
</protein>
<sequence length="726" mass="77218">MSYVEQQLLAALRTATSHPDSAARERAEKRAQAWMKHMVGALTGAVTTGTRSPVRDLPTWVTLEVLHGGFASGEAAAGGPLSDGEHDLARDVGLPHTRSALNTWHLSDPGQARLSAMLDDGRYVIAHPENAVLLVVAWLVSADDTASATSLLEHVGPFMDRLRFYPIATKHAEPPADHVFRRSEAATRAVLAARAPNPRVEAQREALTVWAPFADELLALWWPVAEGSVALPGDAALATAVARYRALAARHTRSTSHTSRKTNLGVLVAATLRADAEGGITNADRARVTHAAKSMAAKRGLPGSTDLIEARERQRKSVSAPSHAAVAHVVAGRLAVDAAHRGVSDPHAVVQPVGAEETTTEVPTGAAVPPSVVRTVTLAAQATIEDLHARDVVPSAEVLAELAPQLVGAQHAETYPDPALGLLMARTYRAFRDRRSLLLTDLSAQVKLGELPWVAATDRYRTVDDAARDAAAATLRRVGGLYLQWFGGTPLPNPLLVELEALAGQAGIDVPFVPELAADIFQDAFSRRFGATAALVAEHAGPGYVTYYGLGDDLHDLALHGYDRQVFAILCRRRAERAGSGTSRWSVSRNGMVIEQAQLLTSHNLASLAALDVPADPEATARLAFAEVLRLVRAARRPHIAPYIAMSHARAAGLAWRHVVWFTALVPATRFPALIDELTALVDDISPRLTVALADLAAACAGTTPDTPLLGWSNGPHPLLASGGSR</sequence>
<comment type="caution">
    <text evidence="1">The sequence shown here is derived from an EMBL/GenBank/DDBJ whole genome shotgun (WGS) entry which is preliminary data.</text>
</comment>
<reference evidence="1 2" key="1">
    <citation type="submission" date="2018-11" db="EMBL/GenBank/DDBJ databases">
        <title>Sequencing the genomes of 1000 actinobacteria strains.</title>
        <authorList>
            <person name="Klenk H.-P."/>
        </authorList>
    </citation>
    <scope>NUCLEOTIDE SEQUENCE [LARGE SCALE GENOMIC DNA]</scope>
    <source>
        <strain evidence="1 2">DSM 15700</strain>
    </source>
</reference>